<accession>A0A7R9M263</accession>
<reference evidence="1" key="1">
    <citation type="submission" date="2020-11" db="EMBL/GenBank/DDBJ databases">
        <authorList>
            <person name="Tran Van P."/>
        </authorList>
    </citation>
    <scope>NUCLEOTIDE SEQUENCE</scope>
</reference>
<organism evidence="1">
    <name type="scientific">Oppiella nova</name>
    <dbReference type="NCBI Taxonomy" id="334625"/>
    <lineage>
        <taxon>Eukaryota</taxon>
        <taxon>Metazoa</taxon>
        <taxon>Ecdysozoa</taxon>
        <taxon>Arthropoda</taxon>
        <taxon>Chelicerata</taxon>
        <taxon>Arachnida</taxon>
        <taxon>Acari</taxon>
        <taxon>Acariformes</taxon>
        <taxon>Sarcoptiformes</taxon>
        <taxon>Oribatida</taxon>
        <taxon>Brachypylina</taxon>
        <taxon>Oppioidea</taxon>
        <taxon>Oppiidae</taxon>
        <taxon>Oppiella</taxon>
    </lineage>
</organism>
<protein>
    <submittedName>
        <fullName evidence="1">Uncharacterized protein</fullName>
    </submittedName>
</protein>
<evidence type="ECO:0000313" key="2">
    <source>
        <dbReference type="Proteomes" id="UP000728032"/>
    </source>
</evidence>
<keyword evidence="2" id="KW-1185">Reference proteome</keyword>
<gene>
    <name evidence="1" type="ORF">ONB1V03_LOCUS8643</name>
</gene>
<evidence type="ECO:0000313" key="1">
    <source>
        <dbReference type="EMBL" id="CAD7651975.1"/>
    </source>
</evidence>
<name>A0A7R9M263_9ACAR</name>
<dbReference type="EMBL" id="OC919860">
    <property type="protein sequence ID" value="CAD7651975.1"/>
    <property type="molecule type" value="Genomic_DNA"/>
</dbReference>
<dbReference type="Proteomes" id="UP000728032">
    <property type="component" value="Unassembled WGS sequence"/>
</dbReference>
<dbReference type="AlphaFoldDB" id="A0A7R9M263"/>
<sequence>MVNLWYHTVFSVIDHVWMKMSVKYNNNGLDARNGSELSELNGNCRDNSDADLLEASKVLHLALQQMDGIIASCDSLMSPDVNPSLLVKYLNTSSRPLPPDYSPLKALADIDLNKTYLEIKCWSPNL</sequence>
<dbReference type="EMBL" id="CAJPVJ010005035">
    <property type="protein sequence ID" value="CAG2169159.1"/>
    <property type="molecule type" value="Genomic_DNA"/>
</dbReference>
<dbReference type="OrthoDB" id="10553150at2759"/>
<proteinExistence type="predicted"/>